<dbReference type="PANTHER" id="PTHR33473">
    <property type="entry name" value="ATP-DEPENDENT CLP PROTEASE ADAPTER PROTEIN CLPS1, CHLOROPLASTIC"/>
    <property type="match status" value="1"/>
</dbReference>
<comment type="similarity">
    <text evidence="1">Belongs to the ClpS family.</text>
</comment>
<comment type="subunit">
    <text evidence="1">Binds to the N-terminal domain of the chaperone ClpA.</text>
</comment>
<dbReference type="HAMAP" id="MF_00302">
    <property type="entry name" value="ClpS"/>
    <property type="match status" value="1"/>
</dbReference>
<reference evidence="3 4" key="1">
    <citation type="submission" date="2017-08" db="EMBL/GenBank/DDBJ databases">
        <authorList>
            <person name="de Groot N.N."/>
        </authorList>
    </citation>
    <scope>NUCLEOTIDE SEQUENCE [LARGE SCALE GENOMIC DNA]</scope>
    <source>
        <strain evidence="3 4">USBA 352</strain>
    </source>
</reference>
<dbReference type="AlphaFoldDB" id="A0A285RSE0"/>
<name>A0A285RSE0_9HYPH</name>
<dbReference type="GO" id="GO:0008233">
    <property type="term" value="F:peptidase activity"/>
    <property type="evidence" value="ECO:0007669"/>
    <property type="project" value="UniProtKB-KW"/>
</dbReference>
<proteinExistence type="inferred from homology"/>
<dbReference type="EMBL" id="OBML01000002">
    <property type="protein sequence ID" value="SOB97139.1"/>
    <property type="molecule type" value="Genomic_DNA"/>
</dbReference>
<gene>
    <name evidence="1" type="primary">clpS</name>
    <name evidence="3" type="ORF">SAMN05421512_102412</name>
</gene>
<keyword evidence="3" id="KW-0645">Protease</keyword>
<dbReference type="Pfam" id="PF02617">
    <property type="entry name" value="ClpS"/>
    <property type="match status" value="1"/>
</dbReference>
<dbReference type="NCBIfam" id="NF009564">
    <property type="entry name" value="PRK13019.1-4"/>
    <property type="match status" value="1"/>
</dbReference>
<feature type="domain" description="Adaptor protein ClpS core" evidence="2">
    <location>
        <begin position="55"/>
        <end position="132"/>
    </location>
</feature>
<dbReference type="GO" id="GO:0030163">
    <property type="term" value="P:protein catabolic process"/>
    <property type="evidence" value="ECO:0007669"/>
    <property type="project" value="InterPro"/>
</dbReference>
<evidence type="ECO:0000256" key="1">
    <source>
        <dbReference type="HAMAP-Rule" id="MF_00302"/>
    </source>
</evidence>
<dbReference type="Gene3D" id="3.30.1390.10">
    <property type="match status" value="1"/>
</dbReference>
<dbReference type="InterPro" id="IPR003769">
    <property type="entry name" value="ClpS_core"/>
</dbReference>
<keyword evidence="3" id="KW-0378">Hydrolase</keyword>
<accession>A0A285RSE0</accession>
<evidence type="ECO:0000313" key="3">
    <source>
        <dbReference type="EMBL" id="SOB97139.1"/>
    </source>
</evidence>
<comment type="function">
    <text evidence="1">Involved in the modulation of the specificity of the ClpAP-mediated ATP-dependent protein degradation.</text>
</comment>
<protein>
    <recommendedName>
        <fullName evidence="1">ATP-dependent Clp protease adapter protein ClpS</fullName>
    </recommendedName>
</protein>
<dbReference type="Proteomes" id="UP000219331">
    <property type="component" value="Unassembled WGS sequence"/>
</dbReference>
<dbReference type="InterPro" id="IPR022935">
    <property type="entry name" value="ClpS"/>
</dbReference>
<keyword evidence="4" id="KW-1185">Reference proteome</keyword>
<sequence>MDLGKGGIAPRNAGRVIRCGLGSRRCTSVAVCDKSAPMSDRSTTLQPSAKTRTERPRLYKVLLLNDDFTPREFVVAVLASEFRMSEDEAVRVMITAHQQGVCVVAVFPRDVAETKATRATEAGRANGFPLRFETEPET</sequence>
<evidence type="ECO:0000259" key="2">
    <source>
        <dbReference type="Pfam" id="PF02617"/>
    </source>
</evidence>
<dbReference type="STRING" id="538381.GCA_001696535_03109"/>
<dbReference type="GO" id="GO:0006508">
    <property type="term" value="P:proteolysis"/>
    <property type="evidence" value="ECO:0007669"/>
    <property type="project" value="UniProtKB-UniRule"/>
</dbReference>
<dbReference type="SUPFAM" id="SSF54736">
    <property type="entry name" value="ClpS-like"/>
    <property type="match status" value="1"/>
</dbReference>
<evidence type="ECO:0000313" key="4">
    <source>
        <dbReference type="Proteomes" id="UP000219331"/>
    </source>
</evidence>
<organism evidence="3 4">
    <name type="scientific">Stappia indica</name>
    <dbReference type="NCBI Taxonomy" id="538381"/>
    <lineage>
        <taxon>Bacteria</taxon>
        <taxon>Pseudomonadati</taxon>
        <taxon>Pseudomonadota</taxon>
        <taxon>Alphaproteobacteria</taxon>
        <taxon>Hyphomicrobiales</taxon>
        <taxon>Stappiaceae</taxon>
        <taxon>Stappia</taxon>
    </lineage>
</organism>
<dbReference type="InterPro" id="IPR014719">
    <property type="entry name" value="Ribosomal_bL12_C/ClpS-like"/>
</dbReference>
<dbReference type="PANTHER" id="PTHR33473:SF19">
    <property type="entry name" value="ATP-DEPENDENT CLP PROTEASE ADAPTER PROTEIN CLPS"/>
    <property type="match status" value="1"/>
</dbReference>
<dbReference type="FunFam" id="3.30.1390.10:FF:000002">
    <property type="entry name" value="ATP-dependent Clp protease adapter protein ClpS"/>
    <property type="match status" value="1"/>
</dbReference>